<keyword evidence="8" id="KW-0472">Membrane</keyword>
<evidence type="ECO:0000256" key="8">
    <source>
        <dbReference type="SAM" id="Phobius"/>
    </source>
</evidence>
<evidence type="ECO:0000313" key="11">
    <source>
        <dbReference type="Ensembl" id="ENSCUSP00005019565.1"/>
    </source>
</evidence>
<dbReference type="Pfam" id="PF00438">
    <property type="entry name" value="S-AdoMet_synt_N"/>
    <property type="match status" value="1"/>
</dbReference>
<dbReference type="Gene3D" id="3.30.300.10">
    <property type="match status" value="2"/>
</dbReference>
<protein>
    <recommendedName>
        <fullName evidence="13">Methionine adenosyltransferase</fullName>
    </recommendedName>
</protein>
<dbReference type="InterPro" id="IPR022636">
    <property type="entry name" value="S-AdoMet_synthetase_sfam"/>
</dbReference>
<dbReference type="SUPFAM" id="SSF55973">
    <property type="entry name" value="S-adenosylmethionine synthetase"/>
    <property type="match status" value="2"/>
</dbReference>
<dbReference type="Pfam" id="PF02773">
    <property type="entry name" value="S-AdoMet_synt_C"/>
    <property type="match status" value="1"/>
</dbReference>
<evidence type="ECO:0000313" key="12">
    <source>
        <dbReference type="Proteomes" id="UP000694563"/>
    </source>
</evidence>
<evidence type="ECO:0000259" key="10">
    <source>
        <dbReference type="Pfam" id="PF02773"/>
    </source>
</evidence>
<accession>A0A8C3Y5U7</accession>
<dbReference type="GO" id="GO:0046872">
    <property type="term" value="F:metal ion binding"/>
    <property type="evidence" value="ECO:0007669"/>
    <property type="project" value="UniProtKB-KW"/>
</dbReference>
<organism evidence="11 12">
    <name type="scientific">Catharus ustulatus</name>
    <name type="common">Russet-backed thrush</name>
    <name type="synonym">Hylocichla ustulatus</name>
    <dbReference type="NCBI Taxonomy" id="91951"/>
    <lineage>
        <taxon>Eukaryota</taxon>
        <taxon>Metazoa</taxon>
        <taxon>Chordata</taxon>
        <taxon>Craniata</taxon>
        <taxon>Vertebrata</taxon>
        <taxon>Euteleostomi</taxon>
        <taxon>Archelosauria</taxon>
        <taxon>Archosauria</taxon>
        <taxon>Dinosauria</taxon>
        <taxon>Saurischia</taxon>
        <taxon>Theropoda</taxon>
        <taxon>Coelurosauria</taxon>
        <taxon>Aves</taxon>
        <taxon>Neognathae</taxon>
        <taxon>Neoaves</taxon>
        <taxon>Telluraves</taxon>
        <taxon>Australaves</taxon>
        <taxon>Passeriformes</taxon>
        <taxon>Turdidae</taxon>
        <taxon>Catharus</taxon>
    </lineage>
</organism>
<evidence type="ECO:0000256" key="7">
    <source>
        <dbReference type="ARBA" id="ARBA00022958"/>
    </source>
</evidence>
<dbReference type="GO" id="GO:0006730">
    <property type="term" value="P:one-carbon metabolic process"/>
    <property type="evidence" value="ECO:0007669"/>
    <property type="project" value="UniProtKB-KW"/>
</dbReference>
<reference evidence="11" key="2">
    <citation type="submission" date="2025-08" db="UniProtKB">
        <authorList>
            <consortium name="Ensembl"/>
        </authorList>
    </citation>
    <scope>IDENTIFICATION</scope>
</reference>
<evidence type="ECO:0000259" key="9">
    <source>
        <dbReference type="Pfam" id="PF00438"/>
    </source>
</evidence>
<dbReference type="InterPro" id="IPR022628">
    <property type="entry name" value="S-AdoMet_synt_N"/>
</dbReference>
<dbReference type="Ensembl" id="ENSCUST00005020305.1">
    <property type="protein sequence ID" value="ENSCUSP00005019565.1"/>
    <property type="gene ID" value="ENSCUSG00005012514.1"/>
</dbReference>
<evidence type="ECO:0000256" key="6">
    <source>
        <dbReference type="ARBA" id="ARBA00022842"/>
    </source>
</evidence>
<evidence type="ECO:0000256" key="1">
    <source>
        <dbReference type="ARBA" id="ARBA00022563"/>
    </source>
</evidence>
<keyword evidence="4" id="KW-0547">Nucleotide-binding</keyword>
<keyword evidence="12" id="KW-1185">Reference proteome</keyword>
<keyword evidence="8" id="KW-0812">Transmembrane</keyword>
<evidence type="ECO:0000256" key="5">
    <source>
        <dbReference type="ARBA" id="ARBA00022840"/>
    </source>
</evidence>
<keyword evidence="3" id="KW-0479">Metal-binding</keyword>
<keyword evidence="6" id="KW-0460">Magnesium</keyword>
<keyword evidence="1" id="KW-0554">One-carbon metabolism</keyword>
<dbReference type="PANTHER" id="PTHR11964">
    <property type="entry name" value="S-ADENOSYLMETHIONINE SYNTHETASE"/>
    <property type="match status" value="1"/>
</dbReference>
<keyword evidence="7" id="KW-0630">Potassium</keyword>
<dbReference type="GO" id="GO:0006556">
    <property type="term" value="P:S-adenosylmethionine biosynthetic process"/>
    <property type="evidence" value="ECO:0007669"/>
    <property type="project" value="InterPro"/>
</dbReference>
<name>A0A8C3Y5U7_CATUS</name>
<sequence length="255" mass="29112">MQNCLSLNTCSKITAKVFYYPEIILIISDAFVGFFIVPSPRRLLLCDKLSDAVLDAHLRIGPDAKVAYECVAKTGLILLWTEMTSQGIRIEYDDSSKVRLYYKTCTILVVLEQQGKEIKQAISHGKSDDDIVAGDRGLMFGYATDETEEYPSKADHSVAYAAHWIAKSLVKVRATVKVIHKILTYKFFLRVHSTITASLQVQKIFSHKELLEIVQKSFDLCLRLYLKRPIYEKTACYGHFGREEFTWEILKKPCV</sequence>
<evidence type="ECO:0000256" key="2">
    <source>
        <dbReference type="ARBA" id="ARBA00022679"/>
    </source>
</evidence>
<dbReference type="AlphaFoldDB" id="A0A8C3Y5U7"/>
<dbReference type="Proteomes" id="UP000694563">
    <property type="component" value="Chromosome W"/>
</dbReference>
<dbReference type="InterPro" id="IPR002133">
    <property type="entry name" value="S-AdoMet_synthetase"/>
</dbReference>
<proteinExistence type="predicted"/>
<feature type="transmembrane region" description="Helical" evidence="8">
    <location>
        <begin position="17"/>
        <end position="37"/>
    </location>
</feature>
<evidence type="ECO:0000256" key="4">
    <source>
        <dbReference type="ARBA" id="ARBA00022741"/>
    </source>
</evidence>
<evidence type="ECO:0000256" key="3">
    <source>
        <dbReference type="ARBA" id="ARBA00022723"/>
    </source>
</evidence>
<dbReference type="GO" id="GO:0005524">
    <property type="term" value="F:ATP binding"/>
    <property type="evidence" value="ECO:0007669"/>
    <property type="project" value="UniProtKB-KW"/>
</dbReference>
<keyword evidence="8" id="KW-1133">Transmembrane helix</keyword>
<evidence type="ECO:0008006" key="13">
    <source>
        <dbReference type="Google" id="ProtNLM"/>
    </source>
</evidence>
<reference evidence="11" key="1">
    <citation type="submission" date="2020-10" db="EMBL/GenBank/DDBJ databases">
        <title>Catharus ustulatus (Swainson's thrush) genome, bCatUst1, primary haplotype v2.</title>
        <authorList>
            <person name="Delmore K."/>
            <person name="Vafadar M."/>
            <person name="Formenti G."/>
            <person name="Chow W."/>
            <person name="Pelan S."/>
            <person name="Howe K."/>
            <person name="Rhie A."/>
            <person name="Mountcastle J."/>
            <person name="Haase B."/>
            <person name="Fedrigo O."/>
            <person name="Jarvis E.D."/>
        </authorList>
    </citation>
    <scope>NUCLEOTIDE SEQUENCE [LARGE SCALE GENOMIC DNA]</scope>
</reference>
<dbReference type="InterPro" id="IPR022630">
    <property type="entry name" value="S-AdoMet_synt_C"/>
</dbReference>
<keyword evidence="2" id="KW-0808">Transferase</keyword>
<dbReference type="GO" id="GO:0004478">
    <property type="term" value="F:methionine adenosyltransferase activity"/>
    <property type="evidence" value="ECO:0007669"/>
    <property type="project" value="InterPro"/>
</dbReference>
<keyword evidence="5" id="KW-0067">ATP-binding</keyword>
<feature type="domain" description="S-adenosylmethionine synthetase N-terminal" evidence="9">
    <location>
        <begin position="45"/>
        <end position="114"/>
    </location>
</feature>
<reference evidence="11" key="3">
    <citation type="submission" date="2025-09" db="UniProtKB">
        <authorList>
            <consortium name="Ensembl"/>
        </authorList>
    </citation>
    <scope>IDENTIFICATION</scope>
</reference>
<feature type="domain" description="S-adenosylmethionine synthetase C-terminal" evidence="10">
    <location>
        <begin position="151"/>
        <end position="248"/>
    </location>
</feature>